<evidence type="ECO:0000259" key="5">
    <source>
        <dbReference type="Pfam" id="PF17135"/>
    </source>
</evidence>
<keyword evidence="2 4" id="KW-0689">Ribosomal protein</keyword>
<evidence type="ECO:0000256" key="3">
    <source>
        <dbReference type="ARBA" id="ARBA00023274"/>
    </source>
</evidence>
<dbReference type="SUPFAM" id="SSF52080">
    <property type="entry name" value="Ribosomal proteins L15p and L18e"/>
    <property type="match status" value="1"/>
</dbReference>
<sequence>MKYTKSTNPELIQLIRFLKKQSKEKEAKIWREVAKHLAKTRQQRAAVNLSRINRHTQKSDMVVVPGKILGSGAIDHAVTVAALTASEKAKEKLAAAKAKYVSIPELVEKNPKGSNVKIIR</sequence>
<evidence type="ECO:0000256" key="2">
    <source>
        <dbReference type="ARBA" id="ARBA00022980"/>
    </source>
</evidence>
<dbReference type="PANTHER" id="PTHR10934">
    <property type="entry name" value="60S RIBOSOMAL PROTEIN L18"/>
    <property type="match status" value="1"/>
</dbReference>
<comment type="caution">
    <text evidence="6">The sequence shown here is derived from an EMBL/GenBank/DDBJ whole genome shotgun (WGS) entry which is preliminary data.</text>
</comment>
<name>A0A0M0BUE2_9ARCH</name>
<dbReference type="InterPro" id="IPR022947">
    <property type="entry name" value="Ribosomal_eL18_arc"/>
</dbReference>
<dbReference type="NCBIfam" id="NF003079">
    <property type="entry name" value="PRK04005.1"/>
    <property type="match status" value="1"/>
</dbReference>
<evidence type="ECO:0000313" key="6">
    <source>
        <dbReference type="EMBL" id="KON32237.1"/>
    </source>
</evidence>
<dbReference type="HAMAP" id="MF_00329">
    <property type="entry name" value="Ribosomal_eL18"/>
    <property type="match status" value="1"/>
</dbReference>
<comment type="similarity">
    <text evidence="1 4">Belongs to the eukaryotic ribosomal protein eL18 family.</text>
</comment>
<organism evidence="6 7">
    <name type="scientific">miscellaneous Crenarchaeota group-1 archaeon SG8-32-3</name>
    <dbReference type="NCBI Taxonomy" id="1685125"/>
    <lineage>
        <taxon>Archaea</taxon>
        <taxon>Candidatus Bathyarchaeota</taxon>
        <taxon>MCG-1</taxon>
    </lineage>
</organism>
<dbReference type="GO" id="GO:0006412">
    <property type="term" value="P:translation"/>
    <property type="evidence" value="ECO:0007669"/>
    <property type="project" value="UniProtKB-UniRule"/>
</dbReference>
<dbReference type="GO" id="GO:0003735">
    <property type="term" value="F:structural constituent of ribosome"/>
    <property type="evidence" value="ECO:0007669"/>
    <property type="project" value="InterPro"/>
</dbReference>
<gene>
    <name evidence="4" type="primary">rpl18e</name>
    <name evidence="6" type="ORF">AC478_00785</name>
</gene>
<proteinExistence type="inferred from homology"/>
<evidence type="ECO:0000313" key="7">
    <source>
        <dbReference type="Proteomes" id="UP000054016"/>
    </source>
</evidence>
<dbReference type="Gene3D" id="3.100.10.10">
    <property type="match status" value="1"/>
</dbReference>
<evidence type="ECO:0000256" key="4">
    <source>
        <dbReference type="HAMAP-Rule" id="MF_00329"/>
    </source>
</evidence>
<dbReference type="Proteomes" id="UP000054016">
    <property type="component" value="Unassembled WGS sequence"/>
</dbReference>
<keyword evidence="3 4" id="KW-0687">Ribonucleoprotein</keyword>
<dbReference type="GO" id="GO:0022625">
    <property type="term" value="C:cytosolic large ribosomal subunit"/>
    <property type="evidence" value="ECO:0007669"/>
    <property type="project" value="TreeGrafter"/>
</dbReference>
<dbReference type="AlphaFoldDB" id="A0A0M0BUE2"/>
<dbReference type="InterPro" id="IPR021131">
    <property type="entry name" value="Ribosomal_uL15/eL18"/>
</dbReference>
<accession>A0A0M0BUE2</accession>
<dbReference type="PANTHER" id="PTHR10934:SF2">
    <property type="entry name" value="LARGE RIBOSOMAL SUBUNIT PROTEIN EL18"/>
    <property type="match status" value="1"/>
</dbReference>
<dbReference type="GO" id="GO:0003723">
    <property type="term" value="F:RNA binding"/>
    <property type="evidence" value="ECO:0007669"/>
    <property type="project" value="TreeGrafter"/>
</dbReference>
<reference evidence="7" key="1">
    <citation type="submission" date="2015-06" db="EMBL/GenBank/DDBJ databases">
        <title>New insights into the roles of widespread benthic archaea in carbon and nitrogen cycling.</title>
        <authorList>
            <person name="Lazar C.S."/>
            <person name="Baker B.J."/>
            <person name="Seitz K.W."/>
            <person name="Hyde A.S."/>
            <person name="Dick G.J."/>
            <person name="Hinrichs K.-U."/>
            <person name="Teske A.P."/>
        </authorList>
    </citation>
    <scope>NUCLEOTIDE SEQUENCE [LARGE SCALE GENOMIC DNA]</scope>
</reference>
<evidence type="ECO:0000256" key="1">
    <source>
        <dbReference type="ARBA" id="ARBA00006815"/>
    </source>
</evidence>
<dbReference type="InterPro" id="IPR000039">
    <property type="entry name" value="Ribosomal_eL18"/>
</dbReference>
<dbReference type="EMBL" id="LFWV01000007">
    <property type="protein sequence ID" value="KON32237.1"/>
    <property type="molecule type" value="Genomic_DNA"/>
</dbReference>
<feature type="domain" description="Large ribosomal subunit protein uL15/eL18" evidence="5">
    <location>
        <begin position="4"/>
        <end position="120"/>
    </location>
</feature>
<dbReference type="InterPro" id="IPR036227">
    <property type="entry name" value="Ribosomal_uL15/eL18_sf"/>
</dbReference>
<dbReference type="Pfam" id="PF17135">
    <property type="entry name" value="Ribosomal_L18"/>
    <property type="match status" value="1"/>
</dbReference>
<protein>
    <recommendedName>
        <fullName evidence="4">Large ribosomal subunit protein eL18</fullName>
    </recommendedName>
</protein>